<dbReference type="OrthoDB" id="7301083at2"/>
<feature type="region of interest" description="Disordered" evidence="1">
    <location>
        <begin position="210"/>
        <end position="265"/>
    </location>
</feature>
<dbReference type="RefSeq" id="WP_149196787.1">
    <property type="nucleotide sequence ID" value="NZ_BSOV01000050.1"/>
</dbReference>
<evidence type="ECO:0000313" key="3">
    <source>
        <dbReference type="Proteomes" id="UP000509702"/>
    </source>
</evidence>
<evidence type="ECO:0000313" key="2">
    <source>
        <dbReference type="EMBL" id="QKS53006.1"/>
    </source>
</evidence>
<feature type="compositionally biased region" description="Polar residues" evidence="1">
    <location>
        <begin position="230"/>
        <end position="239"/>
    </location>
</feature>
<gene>
    <name evidence="2" type="ORF">HUE56_21960</name>
</gene>
<dbReference type="EMBL" id="CP054619">
    <property type="protein sequence ID" value="QKS53006.1"/>
    <property type="molecule type" value="Genomic_DNA"/>
</dbReference>
<feature type="compositionally biased region" description="Basic and acidic residues" evidence="1">
    <location>
        <begin position="241"/>
        <end position="250"/>
    </location>
</feature>
<dbReference type="AlphaFoldDB" id="A0A6N1AMK3"/>
<keyword evidence="3" id="KW-1185">Reference proteome</keyword>
<name>A0A6N1AMK3_9PROT</name>
<proteinExistence type="predicted"/>
<organism evidence="2 3">
    <name type="scientific">Azospirillum oryzae</name>
    <dbReference type="NCBI Taxonomy" id="286727"/>
    <lineage>
        <taxon>Bacteria</taxon>
        <taxon>Pseudomonadati</taxon>
        <taxon>Pseudomonadota</taxon>
        <taxon>Alphaproteobacteria</taxon>
        <taxon>Rhodospirillales</taxon>
        <taxon>Azospirillaceae</taxon>
        <taxon>Azospirillum</taxon>
    </lineage>
</organism>
<accession>A0A6N1AMK3</accession>
<protein>
    <submittedName>
        <fullName evidence="2">Uncharacterized protein</fullName>
    </submittedName>
</protein>
<evidence type="ECO:0000256" key="1">
    <source>
        <dbReference type="SAM" id="MobiDB-lite"/>
    </source>
</evidence>
<reference evidence="2 3" key="1">
    <citation type="submission" date="2020-06" db="EMBL/GenBank/DDBJ databases">
        <title>Complete genome of Azosprillum oryzae KACC14407.</title>
        <authorList>
            <person name="Kim M."/>
            <person name="Park Y.-J."/>
            <person name="Shin J.-H."/>
        </authorList>
    </citation>
    <scope>NUCLEOTIDE SEQUENCE [LARGE SCALE GENOMIC DNA]</scope>
    <source>
        <strain evidence="2 3">KACC 14407</strain>
    </source>
</reference>
<dbReference type="KEGG" id="aoz:HUE56_21960"/>
<sequence>MTDITAATYVPNLSSSAFSQFKGKTTKIGSDGANADSQTFTVSKSGEFNFKINDTFTNVEIRNDRNEVVTTIRSKESAADASARLGPGTYTATFSQANRTAGVRDYSMDVTERQNVLVTGGGATLKGTAQPPGNGDTGVQKHTFNVVQGGTFTADISLANTRWAMMDKDGKVVAASDSGKTDAEQNFLQKPTYKLEPGQYSMVVVPPSSLKSPTDFRLSFVPRNPDLSDSGLNQESAIQKTLRERQDRLRQWASEAKPTTTSTKA</sequence>
<dbReference type="Proteomes" id="UP000509702">
    <property type="component" value="Chromosome"/>
</dbReference>